<dbReference type="EMBL" id="BBWV01000001">
    <property type="protein sequence ID" value="GAO41115.1"/>
    <property type="molecule type" value="Genomic_DNA"/>
</dbReference>
<dbReference type="GO" id="GO:0019867">
    <property type="term" value="C:outer membrane"/>
    <property type="evidence" value="ECO:0007669"/>
    <property type="project" value="InterPro"/>
</dbReference>
<evidence type="ECO:0000313" key="6">
    <source>
        <dbReference type="Proteomes" id="UP000033121"/>
    </source>
</evidence>
<gene>
    <name evidence="5" type="ORF">FPE01S_01_01270</name>
</gene>
<sequence length="390" mass="43747">MNKGIILTIISLALLKGLLAQTTDSVAAAVPVADTAAPAKDTLSKFDSFNKKMEHLFKIIPVPIVSYSTEAGTTIGLAKFNLFKLSKKDTISNPSKISEVVTFSTKGRINASISTELIWKEKKYMAISYVNYKKNPEYLFGIGNDVSRDDMEEITTERIKFLLNGLIRLKKDKNIYGGFILEIMDYFNMELDSSSFLIKDQVKGVEGGFSNGIGASFAYDSRDNRYNAYSGSLILTSFAWHPTFIGSKYQYSKWVLDTRKFWNPWKNHVIAVQATTTWTDGNEPFYDMAMMGGDSKMRGYYEGAYRDNVLVDAQVEYRMPVWKIFGVAAWIATGRVGKDYGDMSLDGFHLSYGGGIRIKVDSKNNTNMRFDFGFGPHGISGTYINFAEAF</sequence>
<dbReference type="Proteomes" id="UP000033121">
    <property type="component" value="Unassembled WGS sequence"/>
</dbReference>
<reference evidence="5 6" key="1">
    <citation type="submission" date="2015-04" db="EMBL/GenBank/DDBJ databases">
        <title>Whole genome shotgun sequence of Flavihumibacter petaseus NBRC 106054.</title>
        <authorList>
            <person name="Miyazawa S."/>
            <person name="Hosoyama A."/>
            <person name="Hashimoto M."/>
            <person name="Noguchi M."/>
            <person name="Tsuchikane K."/>
            <person name="Ohji S."/>
            <person name="Yamazoe A."/>
            <person name="Ichikawa N."/>
            <person name="Kimura A."/>
            <person name="Fujita N."/>
        </authorList>
    </citation>
    <scope>NUCLEOTIDE SEQUENCE [LARGE SCALE GENOMIC DNA]</scope>
    <source>
        <strain evidence="5 6">NBRC 106054</strain>
    </source>
</reference>
<evidence type="ECO:0000259" key="4">
    <source>
        <dbReference type="Pfam" id="PF01103"/>
    </source>
</evidence>
<dbReference type="Pfam" id="PF01103">
    <property type="entry name" value="Omp85"/>
    <property type="match status" value="1"/>
</dbReference>
<feature type="chain" id="PRO_5002430136" description="Bacterial surface antigen (D15) domain-containing protein" evidence="3">
    <location>
        <begin position="28"/>
        <end position="390"/>
    </location>
</feature>
<evidence type="ECO:0000256" key="3">
    <source>
        <dbReference type="SAM" id="SignalP"/>
    </source>
</evidence>
<keyword evidence="6" id="KW-1185">Reference proteome</keyword>
<dbReference type="Gene3D" id="2.40.160.50">
    <property type="entry name" value="membrane protein fhac: a member of the omp85/tpsb transporter family"/>
    <property type="match status" value="1"/>
</dbReference>
<dbReference type="AlphaFoldDB" id="A0A0E9MVF6"/>
<feature type="signal peptide" evidence="3">
    <location>
        <begin position="1"/>
        <end position="27"/>
    </location>
</feature>
<feature type="domain" description="Bacterial surface antigen (D15)" evidence="4">
    <location>
        <begin position="147"/>
        <end position="374"/>
    </location>
</feature>
<comment type="caution">
    <text evidence="5">The sequence shown here is derived from an EMBL/GenBank/DDBJ whole genome shotgun (WGS) entry which is preliminary data.</text>
</comment>
<protein>
    <recommendedName>
        <fullName evidence="4">Bacterial surface antigen (D15) domain-containing protein</fullName>
    </recommendedName>
</protein>
<dbReference type="OrthoDB" id="9771071at2"/>
<dbReference type="RefSeq" id="WP_046367036.1">
    <property type="nucleotide sequence ID" value="NZ_BBWV01000001.1"/>
</dbReference>
<name>A0A0E9MVF6_9BACT</name>
<comment type="subcellular location">
    <subcellularLocation>
        <location evidence="1">Membrane</location>
    </subcellularLocation>
</comment>
<evidence type="ECO:0000256" key="1">
    <source>
        <dbReference type="ARBA" id="ARBA00004370"/>
    </source>
</evidence>
<evidence type="ECO:0000313" key="5">
    <source>
        <dbReference type="EMBL" id="GAO41115.1"/>
    </source>
</evidence>
<proteinExistence type="predicted"/>
<organism evidence="5 6">
    <name type="scientific">Flavihumibacter petaseus NBRC 106054</name>
    <dbReference type="NCBI Taxonomy" id="1220578"/>
    <lineage>
        <taxon>Bacteria</taxon>
        <taxon>Pseudomonadati</taxon>
        <taxon>Bacteroidota</taxon>
        <taxon>Chitinophagia</taxon>
        <taxon>Chitinophagales</taxon>
        <taxon>Chitinophagaceae</taxon>
        <taxon>Flavihumibacter</taxon>
    </lineage>
</organism>
<dbReference type="STRING" id="1220578.FPE01S_01_01270"/>
<evidence type="ECO:0000256" key="2">
    <source>
        <dbReference type="ARBA" id="ARBA00023136"/>
    </source>
</evidence>
<keyword evidence="3" id="KW-0732">Signal</keyword>
<keyword evidence="2" id="KW-0472">Membrane</keyword>
<accession>A0A0E9MVF6</accession>
<dbReference type="InterPro" id="IPR000184">
    <property type="entry name" value="Bac_surfAg_D15"/>
</dbReference>